<dbReference type="InterPro" id="IPR036047">
    <property type="entry name" value="F-box-like_dom_sf"/>
</dbReference>
<evidence type="ECO:0000256" key="1">
    <source>
        <dbReference type="SAM" id="SignalP"/>
    </source>
</evidence>
<dbReference type="Proteomes" id="UP000298416">
    <property type="component" value="Unassembled WGS sequence"/>
</dbReference>
<evidence type="ECO:0000259" key="2">
    <source>
        <dbReference type="SMART" id="SM00256"/>
    </source>
</evidence>
<protein>
    <recommendedName>
        <fullName evidence="2">F-box domain-containing protein</fullName>
    </recommendedName>
</protein>
<dbReference type="AlphaFoldDB" id="A0A8X8WJ33"/>
<evidence type="ECO:0000313" key="3">
    <source>
        <dbReference type="EMBL" id="KAG6395329.1"/>
    </source>
</evidence>
<name>A0A8X8WJ33_SALSN</name>
<dbReference type="SMART" id="SM00256">
    <property type="entry name" value="FBOX"/>
    <property type="match status" value="1"/>
</dbReference>
<dbReference type="InterPro" id="IPR001810">
    <property type="entry name" value="F-box_dom"/>
</dbReference>
<reference evidence="3" key="2">
    <citation type="submission" date="2020-08" db="EMBL/GenBank/DDBJ databases">
        <title>Plant Genome Project.</title>
        <authorList>
            <person name="Zhang R.-G."/>
        </authorList>
    </citation>
    <scope>NUCLEOTIDE SEQUENCE</scope>
    <source>
        <strain evidence="3">Huo1</strain>
        <tissue evidence="3">Leaf</tissue>
    </source>
</reference>
<sequence length="191" mass="21848">MNIDVVFEILLHLPILSLLRFKAVCKLWCNVIDSPHYKTAHVVATKKVSINLLDNGKTSLKSHDFPLPMDIRVVSEAVKGLVCLSSPNMSEIAICKGQFKILPLNPYNTFDYHNRDFLCCDHYVGLGFDEHYKVVQLIRCMEFSSFYANLCSARTNSWSKLDVDRDLFIEKPIKSLSKNVSFCTLAHKEME</sequence>
<dbReference type="InterPro" id="IPR050796">
    <property type="entry name" value="SCF_F-box_component"/>
</dbReference>
<comment type="caution">
    <text evidence="3">The sequence shown here is derived from an EMBL/GenBank/DDBJ whole genome shotgun (WGS) entry which is preliminary data.</text>
</comment>
<dbReference type="Pfam" id="PF00646">
    <property type="entry name" value="F-box"/>
    <property type="match status" value="1"/>
</dbReference>
<dbReference type="PANTHER" id="PTHR31672">
    <property type="entry name" value="BNACNNG10540D PROTEIN"/>
    <property type="match status" value="1"/>
</dbReference>
<feature type="chain" id="PRO_5036476089" description="F-box domain-containing protein" evidence="1">
    <location>
        <begin position="26"/>
        <end position="191"/>
    </location>
</feature>
<feature type="signal peptide" evidence="1">
    <location>
        <begin position="1"/>
        <end position="25"/>
    </location>
</feature>
<keyword evidence="1" id="KW-0732">Signal</keyword>
<accession>A0A8X8WJ33</accession>
<keyword evidence="4" id="KW-1185">Reference proteome</keyword>
<proteinExistence type="predicted"/>
<dbReference type="Gene3D" id="1.20.1280.50">
    <property type="match status" value="1"/>
</dbReference>
<gene>
    <name evidence="3" type="ORF">SASPL_145972</name>
</gene>
<organism evidence="3">
    <name type="scientific">Salvia splendens</name>
    <name type="common">Scarlet sage</name>
    <dbReference type="NCBI Taxonomy" id="180675"/>
    <lineage>
        <taxon>Eukaryota</taxon>
        <taxon>Viridiplantae</taxon>
        <taxon>Streptophyta</taxon>
        <taxon>Embryophyta</taxon>
        <taxon>Tracheophyta</taxon>
        <taxon>Spermatophyta</taxon>
        <taxon>Magnoliopsida</taxon>
        <taxon>eudicotyledons</taxon>
        <taxon>Gunneridae</taxon>
        <taxon>Pentapetalae</taxon>
        <taxon>asterids</taxon>
        <taxon>lamiids</taxon>
        <taxon>Lamiales</taxon>
        <taxon>Lamiaceae</taxon>
        <taxon>Nepetoideae</taxon>
        <taxon>Mentheae</taxon>
        <taxon>Salviinae</taxon>
        <taxon>Salvia</taxon>
        <taxon>Salvia subgen. Calosphace</taxon>
        <taxon>core Calosphace</taxon>
    </lineage>
</organism>
<reference evidence="3" key="1">
    <citation type="submission" date="2018-01" db="EMBL/GenBank/DDBJ databases">
        <authorList>
            <person name="Mao J.F."/>
        </authorList>
    </citation>
    <scope>NUCLEOTIDE SEQUENCE</scope>
    <source>
        <strain evidence="3">Huo1</strain>
        <tissue evidence="3">Leaf</tissue>
    </source>
</reference>
<evidence type="ECO:0000313" key="4">
    <source>
        <dbReference type="Proteomes" id="UP000298416"/>
    </source>
</evidence>
<feature type="domain" description="F-box" evidence="2">
    <location>
        <begin position="1"/>
        <end position="41"/>
    </location>
</feature>
<dbReference type="EMBL" id="PNBA02000017">
    <property type="protein sequence ID" value="KAG6395329.1"/>
    <property type="molecule type" value="Genomic_DNA"/>
</dbReference>
<dbReference type="SUPFAM" id="SSF81383">
    <property type="entry name" value="F-box domain"/>
    <property type="match status" value="1"/>
</dbReference>
<dbReference type="PANTHER" id="PTHR31672:SF13">
    <property type="entry name" value="F-BOX PROTEIN CPR30-LIKE"/>
    <property type="match status" value="1"/>
</dbReference>